<organism evidence="2 3">
    <name type="scientific">Thermomonospora cellulosilytica</name>
    <dbReference type="NCBI Taxonomy" id="1411118"/>
    <lineage>
        <taxon>Bacteria</taxon>
        <taxon>Bacillati</taxon>
        <taxon>Actinomycetota</taxon>
        <taxon>Actinomycetes</taxon>
        <taxon>Streptosporangiales</taxon>
        <taxon>Thermomonosporaceae</taxon>
        <taxon>Thermomonospora</taxon>
    </lineage>
</organism>
<dbReference type="Proteomes" id="UP000539313">
    <property type="component" value="Unassembled WGS sequence"/>
</dbReference>
<feature type="domain" description="Cupin type-2" evidence="1">
    <location>
        <begin position="55"/>
        <end position="122"/>
    </location>
</feature>
<dbReference type="Gene3D" id="2.60.120.10">
    <property type="entry name" value="Jelly Rolls"/>
    <property type="match status" value="1"/>
</dbReference>
<dbReference type="InterPro" id="IPR011051">
    <property type="entry name" value="RmlC_Cupin_sf"/>
</dbReference>
<dbReference type="EMBL" id="JACJII010000001">
    <property type="protein sequence ID" value="MBA9002581.1"/>
    <property type="molecule type" value="Genomic_DNA"/>
</dbReference>
<dbReference type="InterPro" id="IPR053146">
    <property type="entry name" value="QDO-like"/>
</dbReference>
<dbReference type="RefSeq" id="WP_119726641.1">
    <property type="nucleotide sequence ID" value="NZ_JACJII010000001.1"/>
</dbReference>
<dbReference type="PANTHER" id="PTHR36440">
    <property type="entry name" value="PUTATIVE (AFU_ORTHOLOGUE AFUA_8G07350)-RELATED"/>
    <property type="match status" value="1"/>
</dbReference>
<dbReference type="Pfam" id="PF07883">
    <property type="entry name" value="Cupin_2"/>
    <property type="match status" value="1"/>
</dbReference>
<name>A0A7W3R7F8_9ACTN</name>
<accession>A0A7W3R7F8</accession>
<comment type="caution">
    <text evidence="2">The sequence shown here is derived from an EMBL/GenBank/DDBJ whole genome shotgun (WGS) entry which is preliminary data.</text>
</comment>
<dbReference type="PANTHER" id="PTHR36440:SF1">
    <property type="entry name" value="PUTATIVE (AFU_ORTHOLOGUE AFUA_8G07350)-RELATED"/>
    <property type="match status" value="1"/>
</dbReference>
<dbReference type="InterPro" id="IPR013096">
    <property type="entry name" value="Cupin_2"/>
</dbReference>
<reference evidence="2 3" key="1">
    <citation type="submission" date="2020-08" db="EMBL/GenBank/DDBJ databases">
        <title>Sequencing the genomes of 1000 actinobacteria strains.</title>
        <authorList>
            <person name="Klenk H.-P."/>
        </authorList>
    </citation>
    <scope>NUCLEOTIDE SEQUENCE [LARGE SCALE GENOMIC DNA]</scope>
    <source>
        <strain evidence="2 3">DSM 45823</strain>
    </source>
</reference>
<dbReference type="AlphaFoldDB" id="A0A7W3R7F8"/>
<keyword evidence="2" id="KW-0413">Isomerase</keyword>
<keyword evidence="3" id="KW-1185">Reference proteome</keyword>
<sequence length="161" mass="17785">MSYPEPRYFGDTGEVSALYRPAAQPPELKSPVGTFRYLATTRTTRGEYGLYRVDAGPGPFGVATHFHRTISEGFFILSGTLRIYDGERWVDAGEGDFMHVPAGGLHAFHNASEEEAVSFLMLFTPGAPREGYFEGAAELATMTDEERAEFLVRHDSYFTGG</sequence>
<evidence type="ECO:0000313" key="2">
    <source>
        <dbReference type="EMBL" id="MBA9002581.1"/>
    </source>
</evidence>
<dbReference type="SUPFAM" id="SSF51182">
    <property type="entry name" value="RmlC-like cupins"/>
    <property type="match status" value="1"/>
</dbReference>
<dbReference type="InterPro" id="IPR014710">
    <property type="entry name" value="RmlC-like_jellyroll"/>
</dbReference>
<dbReference type="GO" id="GO:0016853">
    <property type="term" value="F:isomerase activity"/>
    <property type="evidence" value="ECO:0007669"/>
    <property type="project" value="UniProtKB-KW"/>
</dbReference>
<evidence type="ECO:0000259" key="1">
    <source>
        <dbReference type="Pfam" id="PF07883"/>
    </source>
</evidence>
<proteinExistence type="predicted"/>
<protein>
    <submittedName>
        <fullName evidence="2">Mannose-6-phosphate isomerase-like protein (Cupin superfamily)</fullName>
    </submittedName>
</protein>
<gene>
    <name evidence="2" type="ORF">HNR21_001463</name>
</gene>
<evidence type="ECO:0000313" key="3">
    <source>
        <dbReference type="Proteomes" id="UP000539313"/>
    </source>
</evidence>